<keyword evidence="9" id="KW-1185">Reference proteome</keyword>
<organism evidence="8 9">
    <name type="scientific">Fonsecaea monophora</name>
    <dbReference type="NCBI Taxonomy" id="254056"/>
    <lineage>
        <taxon>Eukaryota</taxon>
        <taxon>Fungi</taxon>
        <taxon>Dikarya</taxon>
        <taxon>Ascomycota</taxon>
        <taxon>Pezizomycotina</taxon>
        <taxon>Eurotiomycetes</taxon>
        <taxon>Chaetothyriomycetidae</taxon>
        <taxon>Chaetothyriales</taxon>
        <taxon>Herpotrichiellaceae</taxon>
        <taxon>Fonsecaea</taxon>
    </lineage>
</organism>
<dbReference type="InterPro" id="IPR011701">
    <property type="entry name" value="MFS"/>
</dbReference>
<dbReference type="Pfam" id="PF07690">
    <property type="entry name" value="MFS_1"/>
    <property type="match status" value="1"/>
</dbReference>
<dbReference type="PANTHER" id="PTHR43791">
    <property type="entry name" value="PERMEASE-RELATED"/>
    <property type="match status" value="1"/>
</dbReference>
<feature type="transmembrane region" description="Helical" evidence="6">
    <location>
        <begin position="61"/>
        <end position="78"/>
    </location>
</feature>
<protein>
    <recommendedName>
        <fullName evidence="7">Major facilitator superfamily (MFS) profile domain-containing protein</fullName>
    </recommendedName>
</protein>
<evidence type="ECO:0000256" key="2">
    <source>
        <dbReference type="ARBA" id="ARBA00022448"/>
    </source>
</evidence>
<dbReference type="PANTHER" id="PTHR43791:SF18">
    <property type="entry name" value="NICOTINIC ACID TRANSPORTER TNA1, PUTATIVE (AFU_ORTHOLOGUE AFUA_3G03820)-RELATED"/>
    <property type="match status" value="1"/>
</dbReference>
<dbReference type="RefSeq" id="XP_022515733.1">
    <property type="nucleotide sequence ID" value="XM_022651989.1"/>
</dbReference>
<gene>
    <name evidence="8" type="ORF">AYO21_02008</name>
</gene>
<keyword evidence="2" id="KW-0813">Transport</keyword>
<feature type="transmembrane region" description="Helical" evidence="6">
    <location>
        <begin position="455"/>
        <end position="476"/>
    </location>
</feature>
<evidence type="ECO:0000256" key="4">
    <source>
        <dbReference type="ARBA" id="ARBA00022989"/>
    </source>
</evidence>
<feature type="transmembrane region" description="Helical" evidence="6">
    <location>
        <begin position="297"/>
        <end position="316"/>
    </location>
</feature>
<dbReference type="GO" id="GO:0016020">
    <property type="term" value="C:membrane"/>
    <property type="evidence" value="ECO:0007669"/>
    <property type="project" value="UniProtKB-SubCell"/>
</dbReference>
<dbReference type="EMBL" id="LVKK01000008">
    <property type="protein sequence ID" value="OAG43781.1"/>
    <property type="molecule type" value="Genomic_DNA"/>
</dbReference>
<feature type="transmembrane region" description="Helical" evidence="6">
    <location>
        <begin position="224"/>
        <end position="246"/>
    </location>
</feature>
<feature type="transmembrane region" description="Helical" evidence="6">
    <location>
        <begin position="426"/>
        <end position="449"/>
    </location>
</feature>
<evidence type="ECO:0000256" key="6">
    <source>
        <dbReference type="SAM" id="Phobius"/>
    </source>
</evidence>
<dbReference type="SUPFAM" id="SSF103473">
    <property type="entry name" value="MFS general substrate transporter"/>
    <property type="match status" value="1"/>
</dbReference>
<feature type="transmembrane region" description="Helical" evidence="6">
    <location>
        <begin position="161"/>
        <end position="181"/>
    </location>
</feature>
<reference evidence="8 9" key="1">
    <citation type="submission" date="2016-03" db="EMBL/GenBank/DDBJ databases">
        <title>Draft genome sequence of the Fonsecaea monophora CBS 269.37.</title>
        <authorList>
            <person name="Bombassaro A."/>
            <person name="Vinicius W.A."/>
            <person name="De Hoog S."/>
            <person name="Sun J."/>
            <person name="Souza E.M."/>
            <person name="Raittz R.T."/>
            <person name="Costa F."/>
            <person name="Leao A.C."/>
            <person name="Tadra-Sfeir M.Z."/>
            <person name="Baura V."/>
            <person name="Balsanelli E."/>
            <person name="Pedrosa F.O."/>
            <person name="Moreno L.F."/>
            <person name="Steffens M.B."/>
            <person name="Xi L."/>
            <person name="Bocca A.L."/>
            <person name="Felipe M.S."/>
            <person name="Teixeira M."/>
            <person name="Telles Filho F.Q."/>
            <person name="Azevedo C.M."/>
            <person name="Gomes R."/>
            <person name="Vicente V.A."/>
        </authorList>
    </citation>
    <scope>NUCLEOTIDE SEQUENCE [LARGE SCALE GENOMIC DNA]</scope>
    <source>
        <strain evidence="8 9">CBS 269.37</strain>
    </source>
</reference>
<dbReference type="GO" id="GO:0022857">
    <property type="term" value="F:transmembrane transporter activity"/>
    <property type="evidence" value="ECO:0007669"/>
    <property type="project" value="InterPro"/>
</dbReference>
<dbReference type="FunFam" id="1.20.1250.20:FF:000034">
    <property type="entry name" value="MFS general substrate transporter"/>
    <property type="match status" value="1"/>
</dbReference>
<dbReference type="PROSITE" id="PS50850">
    <property type="entry name" value="MFS"/>
    <property type="match status" value="1"/>
</dbReference>
<accession>A0A177FJ44</accession>
<proteinExistence type="predicted"/>
<evidence type="ECO:0000313" key="8">
    <source>
        <dbReference type="EMBL" id="OAG43781.1"/>
    </source>
</evidence>
<comment type="caution">
    <text evidence="8">The sequence shown here is derived from an EMBL/GenBank/DDBJ whole genome shotgun (WGS) entry which is preliminary data.</text>
</comment>
<dbReference type="GeneID" id="34597185"/>
<evidence type="ECO:0000256" key="1">
    <source>
        <dbReference type="ARBA" id="ARBA00004141"/>
    </source>
</evidence>
<dbReference type="InterPro" id="IPR020846">
    <property type="entry name" value="MFS_dom"/>
</dbReference>
<comment type="subcellular location">
    <subcellularLocation>
        <location evidence="1">Membrane</location>
        <topology evidence="1">Multi-pass membrane protein</topology>
    </subcellularLocation>
</comment>
<dbReference type="Proteomes" id="UP000077002">
    <property type="component" value="Unassembled WGS sequence"/>
</dbReference>
<dbReference type="AlphaFoldDB" id="A0A177FJ44"/>
<feature type="transmembrane region" description="Helical" evidence="6">
    <location>
        <begin position="395"/>
        <end position="414"/>
    </location>
</feature>
<evidence type="ECO:0000313" key="9">
    <source>
        <dbReference type="Proteomes" id="UP000077002"/>
    </source>
</evidence>
<dbReference type="FunFam" id="1.20.1250.20:FF:000013">
    <property type="entry name" value="MFS general substrate transporter"/>
    <property type="match status" value="1"/>
</dbReference>
<evidence type="ECO:0000256" key="5">
    <source>
        <dbReference type="ARBA" id="ARBA00023136"/>
    </source>
</evidence>
<feature type="transmembrane region" description="Helical" evidence="6">
    <location>
        <begin position="98"/>
        <end position="118"/>
    </location>
</feature>
<feature type="transmembrane region" description="Helical" evidence="6">
    <location>
        <begin position="363"/>
        <end position="383"/>
    </location>
</feature>
<dbReference type="Gene3D" id="1.20.1250.20">
    <property type="entry name" value="MFS general substrate transporter like domains"/>
    <property type="match status" value="2"/>
</dbReference>
<keyword evidence="5 6" id="KW-0472">Membrane</keyword>
<sequence length="522" mass="58028">MDEKVARADQKDVAYDSDPKREVLEEIEGVNGLKTVEVGFSADQVIVEVDHKERTRILRKVDYRLIPILAVLYLLAFIDRGNIGNAKIAGLYDDLHLHGMQYNTALTLFFVPYGFFEVPSNIVLKILRPSIWISVLMFCWGTVMTLMGVVSTYEGLLVTRFFLGVAESGFFPAATYLLTIWYMRYEVQRRMALFYASASLSGAFSGLLAYGIQHMDGVAGLAGWKWIFIIEGLVPVAGSLVVWFVLPDNPETAKFLTKEEKEFIINRLALETGSGHGRVTNTDRIRMRHIIAAFKEWKIWGGVIIFWANTIGVYGFTATVPSVIEGLGYTSANAQLMTIPIYVFAMILTLIFAFWSDKVQQRTPFIMAGFSIAAIGFIGELAIPHPRLPGVTYFFLFPLAAGLYCPFICLVCLIGNNLAPSSKRAVGMALLISMVSNFGGIAGSNVYIASQAPKYPTGFGTGLGICVAAVIMAYVLRVAYRRENAKRDAFMVGKTDEEIKAQYTEQELLDLGDKSPFYRYTV</sequence>
<feature type="transmembrane region" description="Helical" evidence="6">
    <location>
        <begin position="193"/>
        <end position="212"/>
    </location>
</feature>
<dbReference type="OrthoDB" id="2962993at2759"/>
<feature type="transmembrane region" description="Helical" evidence="6">
    <location>
        <begin position="130"/>
        <end position="149"/>
    </location>
</feature>
<keyword evidence="4 6" id="KW-1133">Transmembrane helix</keyword>
<dbReference type="InterPro" id="IPR036259">
    <property type="entry name" value="MFS_trans_sf"/>
</dbReference>
<keyword evidence="3 6" id="KW-0812">Transmembrane</keyword>
<feature type="transmembrane region" description="Helical" evidence="6">
    <location>
        <begin position="336"/>
        <end position="356"/>
    </location>
</feature>
<evidence type="ECO:0000259" key="7">
    <source>
        <dbReference type="PROSITE" id="PS50850"/>
    </source>
</evidence>
<evidence type="ECO:0000256" key="3">
    <source>
        <dbReference type="ARBA" id="ARBA00022692"/>
    </source>
</evidence>
<name>A0A177FJ44_9EURO</name>
<feature type="domain" description="Major facilitator superfamily (MFS) profile" evidence="7">
    <location>
        <begin position="65"/>
        <end position="485"/>
    </location>
</feature>